<dbReference type="AlphaFoldDB" id="A0A1H9UWX5"/>
<evidence type="ECO:0000313" key="5">
    <source>
        <dbReference type="Proteomes" id="UP000199572"/>
    </source>
</evidence>
<dbReference type="Proteomes" id="UP000199572">
    <property type="component" value="Unassembled WGS sequence"/>
</dbReference>
<comment type="similarity">
    <text evidence="1">Belongs to the DinB family.</text>
</comment>
<sequence length="186" mass="20878">MSMPDLLLMELNLMEKTKHKTMDIIQLLLAEYQHEAETTRKFLALVPEDKYDWAPHEKSMKMEHLATHLADIPSWVNLALKTDELDFAVAGFGPTSVSNTAELLSILDKSVSAGKAALENAKEEDLNGRWVLRNGDQVLADYSKYETIRHSLSQTSHHRAQLGVYLRLLNIPLPGSYGPSADSQSF</sequence>
<dbReference type="InterPro" id="IPR034660">
    <property type="entry name" value="DinB/YfiT-like"/>
</dbReference>
<keyword evidence="5" id="KW-1185">Reference proteome</keyword>
<organism evidence="4 5">
    <name type="scientific">Pedobacter rhizosphaerae</name>
    <dbReference type="NCBI Taxonomy" id="390241"/>
    <lineage>
        <taxon>Bacteria</taxon>
        <taxon>Pseudomonadati</taxon>
        <taxon>Bacteroidota</taxon>
        <taxon>Sphingobacteriia</taxon>
        <taxon>Sphingobacteriales</taxon>
        <taxon>Sphingobacteriaceae</taxon>
        <taxon>Pedobacter</taxon>
    </lineage>
</organism>
<feature type="binding site" evidence="3">
    <location>
        <position position="158"/>
    </location>
    <ligand>
        <name>a divalent metal cation</name>
        <dbReference type="ChEBI" id="CHEBI:60240"/>
    </ligand>
</feature>
<proteinExistence type="inferred from homology"/>
<evidence type="ECO:0000256" key="2">
    <source>
        <dbReference type="ARBA" id="ARBA00022723"/>
    </source>
</evidence>
<dbReference type="InterPro" id="IPR007837">
    <property type="entry name" value="DinB"/>
</dbReference>
<dbReference type="SUPFAM" id="SSF109854">
    <property type="entry name" value="DinB/YfiT-like putative metalloenzymes"/>
    <property type="match status" value="1"/>
</dbReference>
<keyword evidence="2 3" id="KW-0479">Metal-binding</keyword>
<evidence type="ECO:0000256" key="3">
    <source>
        <dbReference type="PIRSR" id="PIRSR607837-1"/>
    </source>
</evidence>
<feature type="binding site" evidence="3">
    <location>
        <position position="68"/>
    </location>
    <ligand>
        <name>a divalent metal cation</name>
        <dbReference type="ChEBI" id="CHEBI:60240"/>
    </ligand>
</feature>
<dbReference type="GO" id="GO:0046872">
    <property type="term" value="F:metal ion binding"/>
    <property type="evidence" value="ECO:0007669"/>
    <property type="project" value="UniProtKB-KW"/>
</dbReference>
<evidence type="ECO:0000313" key="4">
    <source>
        <dbReference type="EMBL" id="SES14050.1"/>
    </source>
</evidence>
<evidence type="ECO:0000256" key="1">
    <source>
        <dbReference type="ARBA" id="ARBA00008635"/>
    </source>
</evidence>
<gene>
    <name evidence="4" type="ORF">SAMN04488023_1356</name>
</gene>
<dbReference type="STRING" id="390241.SAMN04488023_1356"/>
<protein>
    <submittedName>
        <fullName evidence="4">Uncharacterized damage-inducible protein DinB (Forms a four-helix bundle)</fullName>
    </submittedName>
</protein>
<dbReference type="Pfam" id="PF05163">
    <property type="entry name" value="DinB"/>
    <property type="match status" value="1"/>
</dbReference>
<dbReference type="EMBL" id="FOGG01000035">
    <property type="protein sequence ID" value="SES14050.1"/>
    <property type="molecule type" value="Genomic_DNA"/>
</dbReference>
<reference evidence="5" key="1">
    <citation type="submission" date="2016-10" db="EMBL/GenBank/DDBJ databases">
        <authorList>
            <person name="Varghese N."/>
            <person name="Submissions S."/>
        </authorList>
    </citation>
    <scope>NUCLEOTIDE SEQUENCE [LARGE SCALE GENOMIC DNA]</scope>
    <source>
        <strain evidence="5">DSM 18610</strain>
    </source>
</reference>
<dbReference type="Gene3D" id="1.20.120.450">
    <property type="entry name" value="dinb family like domain"/>
    <property type="match status" value="1"/>
</dbReference>
<name>A0A1H9UWX5_9SPHI</name>
<accession>A0A1H9UWX5</accession>